<feature type="transmembrane region" description="Helical" evidence="1">
    <location>
        <begin position="87"/>
        <end position="104"/>
    </location>
</feature>
<evidence type="ECO:0000313" key="4">
    <source>
        <dbReference type="Proteomes" id="UP000284434"/>
    </source>
</evidence>
<feature type="transmembrane region" description="Helical" evidence="1">
    <location>
        <begin position="6"/>
        <end position="23"/>
    </location>
</feature>
<dbReference type="EMBL" id="JAKNDN010000023">
    <property type="protein sequence ID" value="MCG4960604.1"/>
    <property type="molecule type" value="Genomic_DNA"/>
</dbReference>
<dbReference type="Proteomes" id="UP000284434">
    <property type="component" value="Unassembled WGS sequence"/>
</dbReference>
<dbReference type="EMBL" id="QSCO01000024">
    <property type="protein sequence ID" value="RGY04520.1"/>
    <property type="molecule type" value="Genomic_DNA"/>
</dbReference>
<reference evidence="3 4" key="1">
    <citation type="submission" date="2018-08" db="EMBL/GenBank/DDBJ databases">
        <title>A genome reference for cultivated species of the human gut microbiota.</title>
        <authorList>
            <person name="Zou Y."/>
            <person name="Xue W."/>
            <person name="Luo G."/>
        </authorList>
    </citation>
    <scope>NUCLEOTIDE SEQUENCE [LARGE SCALE GENOMIC DNA]</scope>
    <source>
        <strain evidence="3 4">OF03-11</strain>
    </source>
</reference>
<reference evidence="2" key="2">
    <citation type="submission" date="2022-01" db="EMBL/GenBank/DDBJ databases">
        <title>Collection of gut derived symbiotic bacterial strains cultured from healthy donors.</title>
        <authorList>
            <person name="Lin H."/>
            <person name="Kohout C."/>
            <person name="Waligurski E."/>
            <person name="Pamer E.G."/>
        </authorList>
    </citation>
    <scope>NUCLEOTIDE SEQUENCE</scope>
    <source>
        <strain evidence="2">DFI.1.149</strain>
    </source>
</reference>
<keyword evidence="1" id="KW-0472">Membrane</keyword>
<dbReference type="AlphaFoldDB" id="A0A1Y3YRH1"/>
<evidence type="ECO:0000256" key="1">
    <source>
        <dbReference type="SAM" id="Phobius"/>
    </source>
</evidence>
<comment type="caution">
    <text evidence="3">The sequence shown here is derived from an EMBL/GenBank/DDBJ whole genome shotgun (WGS) entry which is preliminary data.</text>
</comment>
<proteinExistence type="predicted"/>
<sequence>MDRDTLIFIAFCVFILLLGVRFWQQLRERTERTEADRSIADEAVPLPAKSRRRYFILIQVIVLGGLLIYMLSWLIRDFKGAEPVLNAGFILRCLIFVFTIYIFISRGRDLLRQRVKGNKKK</sequence>
<organism evidence="3 4">
    <name type="scientific">Odoribacter splanchnicus</name>
    <dbReference type="NCBI Taxonomy" id="28118"/>
    <lineage>
        <taxon>Bacteria</taxon>
        <taxon>Pseudomonadati</taxon>
        <taxon>Bacteroidota</taxon>
        <taxon>Bacteroidia</taxon>
        <taxon>Bacteroidales</taxon>
        <taxon>Odoribacteraceae</taxon>
        <taxon>Odoribacter</taxon>
    </lineage>
</organism>
<name>A0A1Y3YRH1_9BACT</name>
<feature type="transmembrane region" description="Helical" evidence="1">
    <location>
        <begin position="54"/>
        <end position="75"/>
    </location>
</feature>
<keyword evidence="1" id="KW-0812">Transmembrane</keyword>
<protein>
    <submittedName>
        <fullName evidence="3">Uncharacterized protein</fullName>
    </submittedName>
</protein>
<keyword evidence="1" id="KW-1133">Transmembrane helix</keyword>
<dbReference type="Proteomes" id="UP001199750">
    <property type="component" value="Unassembled WGS sequence"/>
</dbReference>
<dbReference type="RefSeq" id="WP_013611459.1">
    <property type="nucleotide sequence ID" value="NZ_CABJFF010000008.1"/>
</dbReference>
<evidence type="ECO:0000313" key="3">
    <source>
        <dbReference type="EMBL" id="RGY04520.1"/>
    </source>
</evidence>
<accession>A0A1Y3YRH1</accession>
<evidence type="ECO:0000313" key="2">
    <source>
        <dbReference type="EMBL" id="MCG4960604.1"/>
    </source>
</evidence>
<gene>
    <name evidence="3" type="ORF">DXA53_15665</name>
    <name evidence="2" type="ORF">L0P03_12200</name>
</gene>